<comment type="similarity">
    <text evidence="4">Belongs to the histone-like Alba family.</text>
</comment>
<gene>
    <name evidence="5" type="ORF">M0811_07203</name>
</gene>
<dbReference type="PANTHER" id="PTHR15314">
    <property type="entry name" value="RIBONUCLEASE P PROTEIN SUBUNIT P20"/>
    <property type="match status" value="1"/>
</dbReference>
<organism evidence="5 6">
    <name type="scientific">Anaeramoeba ignava</name>
    <name type="common">Anaerobic marine amoeba</name>
    <dbReference type="NCBI Taxonomy" id="1746090"/>
    <lineage>
        <taxon>Eukaryota</taxon>
        <taxon>Metamonada</taxon>
        <taxon>Anaeramoebidae</taxon>
        <taxon>Anaeramoeba</taxon>
    </lineage>
</organism>
<proteinExistence type="inferred from homology"/>
<protein>
    <recommendedName>
        <fullName evidence="4">Ribonuclease P protein subunit p20</fullName>
        <shortName evidence="4">RNaseP protein p20</shortName>
    </recommendedName>
</protein>
<dbReference type="PANTHER" id="PTHR15314:SF1">
    <property type="entry name" value="RIBONUCLEASE P PROTEIN SUBUNIT P20"/>
    <property type="match status" value="1"/>
</dbReference>
<name>A0A9Q0LMP3_ANAIG</name>
<dbReference type="Pfam" id="PF12328">
    <property type="entry name" value="Rpp20"/>
    <property type="match status" value="1"/>
</dbReference>
<dbReference type="Gene3D" id="3.30.110.20">
    <property type="entry name" value="Alba-like domain"/>
    <property type="match status" value="1"/>
</dbReference>
<evidence type="ECO:0000256" key="3">
    <source>
        <dbReference type="ARBA" id="ARBA00023242"/>
    </source>
</evidence>
<dbReference type="EMBL" id="JAPDFW010000064">
    <property type="protein sequence ID" value="KAJ5075633.1"/>
    <property type="molecule type" value="Genomic_DNA"/>
</dbReference>
<dbReference type="PIRSF" id="PIRSF036572">
    <property type="entry name" value="RPP20"/>
    <property type="match status" value="1"/>
</dbReference>
<comment type="function">
    <text evidence="4">Component of ribonuclease P, a ribonucleoprotein complex that generates mature tRNA molecules by cleaving their 5'-ends. Also a component of the MRP ribonuclease complex, which cleaves pre-rRNA sequences.</text>
</comment>
<dbReference type="GO" id="GO:0003676">
    <property type="term" value="F:nucleic acid binding"/>
    <property type="evidence" value="ECO:0007669"/>
    <property type="project" value="InterPro"/>
</dbReference>
<evidence type="ECO:0000256" key="2">
    <source>
        <dbReference type="ARBA" id="ARBA00022694"/>
    </source>
</evidence>
<dbReference type="GO" id="GO:0006364">
    <property type="term" value="P:rRNA processing"/>
    <property type="evidence" value="ECO:0007669"/>
    <property type="project" value="UniProtKB-KW"/>
</dbReference>
<evidence type="ECO:0000256" key="4">
    <source>
        <dbReference type="PIRNR" id="PIRNR036572"/>
    </source>
</evidence>
<accession>A0A9Q0LMP3</accession>
<dbReference type="GO" id="GO:0001682">
    <property type="term" value="P:tRNA 5'-leader removal"/>
    <property type="evidence" value="ECO:0007669"/>
    <property type="project" value="InterPro"/>
</dbReference>
<dbReference type="InterPro" id="IPR014612">
    <property type="entry name" value="Pop7/Rpp20"/>
</dbReference>
<dbReference type="GO" id="GO:0004526">
    <property type="term" value="F:ribonuclease P activity"/>
    <property type="evidence" value="ECO:0007669"/>
    <property type="project" value="UniProtKB-UniRule"/>
</dbReference>
<dbReference type="SUPFAM" id="SSF82704">
    <property type="entry name" value="AlbA-like"/>
    <property type="match status" value="1"/>
</dbReference>
<keyword evidence="3 4" id="KW-0539">Nucleus</keyword>
<evidence type="ECO:0000313" key="5">
    <source>
        <dbReference type="EMBL" id="KAJ5075633.1"/>
    </source>
</evidence>
<comment type="subcellular location">
    <subcellularLocation>
        <location evidence="1 4">Nucleus</location>
        <location evidence="1 4">Nucleolus</location>
    </subcellularLocation>
</comment>
<dbReference type="OrthoDB" id="416729at2759"/>
<keyword evidence="2 4" id="KW-0819">tRNA processing</keyword>
<dbReference type="GO" id="GO:0005655">
    <property type="term" value="C:nucleolar ribonuclease P complex"/>
    <property type="evidence" value="ECO:0007669"/>
    <property type="project" value="InterPro"/>
</dbReference>
<keyword evidence="4" id="KW-0698">rRNA processing</keyword>
<dbReference type="AlphaFoldDB" id="A0A9Q0LMP3"/>
<dbReference type="Proteomes" id="UP001149090">
    <property type="component" value="Unassembled WGS sequence"/>
</dbReference>
<comment type="caution">
    <text evidence="5">The sequence shown here is derived from an EMBL/GenBank/DDBJ whole genome shotgun (WGS) entry which is preliminary data.</text>
</comment>
<dbReference type="InterPro" id="IPR036882">
    <property type="entry name" value="Alba-like_dom_sf"/>
</dbReference>
<dbReference type="OMA" id="LHCMGYS"/>
<dbReference type="GO" id="GO:0000172">
    <property type="term" value="C:ribonuclease MRP complex"/>
    <property type="evidence" value="ECO:0007669"/>
    <property type="project" value="InterPro"/>
</dbReference>
<reference evidence="5" key="1">
    <citation type="submission" date="2022-10" db="EMBL/GenBank/DDBJ databases">
        <title>Novel sulphate-reducing endosymbionts in the free-living metamonad Anaeramoeba.</title>
        <authorList>
            <person name="Jerlstrom-Hultqvist J."/>
            <person name="Cepicka I."/>
            <person name="Gallot-Lavallee L."/>
            <person name="Salas-Leiva D."/>
            <person name="Curtis B.A."/>
            <person name="Zahonova K."/>
            <person name="Pipaliya S."/>
            <person name="Dacks J."/>
            <person name="Roger A.J."/>
        </authorList>
    </citation>
    <scope>NUCLEOTIDE SEQUENCE</scope>
    <source>
        <strain evidence="5">BMAN</strain>
    </source>
</reference>
<evidence type="ECO:0000313" key="6">
    <source>
        <dbReference type="Proteomes" id="UP001149090"/>
    </source>
</evidence>
<keyword evidence="6" id="KW-1185">Reference proteome</keyword>
<sequence length="119" mass="13645">MNLSNYNFVKRVPVHPKSNKNDIYVCSKNSINSLMKRAIKLFDSGVFQIKIHALGYSINKAIEFALLLQEKYLNNLEVSPTTSSEELFDEYQPIEDGLEPISQTRVNSSIHILITRKKD</sequence>
<evidence type="ECO:0000256" key="1">
    <source>
        <dbReference type="ARBA" id="ARBA00004604"/>
    </source>
</evidence>